<dbReference type="InParanoid" id="K1WFW9"/>
<dbReference type="GeneID" id="18761629"/>
<organism evidence="3 4">
    <name type="scientific">Marssonina brunnea f. sp. multigermtubi (strain MB_m1)</name>
    <name type="common">Marssonina leaf spot fungus</name>
    <dbReference type="NCBI Taxonomy" id="1072389"/>
    <lineage>
        <taxon>Eukaryota</taxon>
        <taxon>Fungi</taxon>
        <taxon>Dikarya</taxon>
        <taxon>Ascomycota</taxon>
        <taxon>Pezizomycotina</taxon>
        <taxon>Leotiomycetes</taxon>
        <taxon>Helotiales</taxon>
        <taxon>Drepanopezizaceae</taxon>
        <taxon>Drepanopeziza</taxon>
    </lineage>
</organism>
<evidence type="ECO:0000256" key="1">
    <source>
        <dbReference type="SAM" id="MobiDB-lite"/>
    </source>
</evidence>
<feature type="compositionally biased region" description="Basic and acidic residues" evidence="1">
    <location>
        <begin position="229"/>
        <end position="238"/>
    </location>
</feature>
<evidence type="ECO:0000313" key="3">
    <source>
        <dbReference type="EMBL" id="EKD16400.1"/>
    </source>
</evidence>
<reference evidence="3 4" key="1">
    <citation type="journal article" date="2012" name="BMC Genomics">
        <title>Sequencing the genome of Marssonina brunnea reveals fungus-poplar co-evolution.</title>
        <authorList>
            <person name="Zhu S."/>
            <person name="Cao Y.-Z."/>
            <person name="Jiang C."/>
            <person name="Tan B.-Y."/>
            <person name="Wang Z."/>
            <person name="Feng S."/>
            <person name="Zhang L."/>
            <person name="Su X.-H."/>
            <person name="Brejova B."/>
            <person name="Vinar T."/>
            <person name="Xu M."/>
            <person name="Wang M.-X."/>
            <person name="Zhang S.-G."/>
            <person name="Huang M.-R."/>
            <person name="Wu R."/>
            <person name="Zhou Y."/>
        </authorList>
    </citation>
    <scope>NUCLEOTIDE SEQUENCE [LARGE SCALE GENOMIC DNA]</scope>
    <source>
        <strain evidence="3 4">MB_m1</strain>
    </source>
</reference>
<feature type="transmembrane region" description="Helical" evidence="2">
    <location>
        <begin position="120"/>
        <end position="145"/>
    </location>
</feature>
<dbReference type="OMA" id="FSWERTP"/>
<dbReference type="Proteomes" id="UP000006753">
    <property type="component" value="Unassembled WGS sequence"/>
</dbReference>
<feature type="region of interest" description="Disordered" evidence="1">
    <location>
        <begin position="165"/>
        <end position="244"/>
    </location>
</feature>
<dbReference type="KEGG" id="mbe:MBM_05694"/>
<name>K1WFW9_MARBU</name>
<proteinExistence type="predicted"/>
<dbReference type="AlphaFoldDB" id="K1WFW9"/>
<gene>
    <name evidence="3" type="ORF">MBM_05694</name>
</gene>
<keyword evidence="4" id="KW-1185">Reference proteome</keyword>
<evidence type="ECO:0000313" key="4">
    <source>
        <dbReference type="Proteomes" id="UP000006753"/>
    </source>
</evidence>
<keyword evidence="2" id="KW-0472">Membrane</keyword>
<feature type="compositionally biased region" description="Basic and acidic residues" evidence="1">
    <location>
        <begin position="189"/>
        <end position="216"/>
    </location>
</feature>
<sequence length="244" mass="26168">MDTVNVSYTSPFAKPLLVTFCMKFNSQKIFTKLTQHVPARNGSALVLLSWTDVVSCYFNLRPVKNAGNGSNSHYIRILSEARPTPILVGLGQNTTTAPTTAPTNVVTVEDNGGTGTGAKIGIGVGVALGVLLLVAAAILAVWLLLRRRRGAKTRATGRLLAVDNESAKSDPGSGVSGPQSVPLKMVPMEAERTDKVGSPHELSSERMYEMDHERSAGELSAEPATSRLQEPDPRRFSWERTPVG</sequence>
<dbReference type="EMBL" id="JH921439">
    <property type="protein sequence ID" value="EKD16400.1"/>
    <property type="molecule type" value="Genomic_DNA"/>
</dbReference>
<dbReference type="OrthoDB" id="5367645at2759"/>
<dbReference type="RefSeq" id="XP_007293583.1">
    <property type="nucleotide sequence ID" value="XM_007293521.1"/>
</dbReference>
<accession>K1WFW9</accession>
<protein>
    <submittedName>
        <fullName evidence="3">Uncharacterized protein</fullName>
    </submittedName>
</protein>
<keyword evidence="2" id="KW-1133">Transmembrane helix</keyword>
<evidence type="ECO:0000256" key="2">
    <source>
        <dbReference type="SAM" id="Phobius"/>
    </source>
</evidence>
<keyword evidence="2" id="KW-0812">Transmembrane</keyword>
<dbReference type="HOGENOM" id="CLU_1138196_0_0_1"/>